<name>A0A179B0Z0_9ACTO</name>
<protein>
    <submittedName>
        <fullName evidence="1">Uncharacterized protein</fullName>
    </submittedName>
</protein>
<evidence type="ECO:0000313" key="1">
    <source>
        <dbReference type="EMBL" id="OAP85378.1"/>
    </source>
</evidence>
<dbReference type="Proteomes" id="UP000078368">
    <property type="component" value="Unassembled WGS sequence"/>
</dbReference>
<sequence>MGAYNPELSPKERLVQSLARGRWKAAPYGAKISIDIASLTAGEALTPAGAFALGQIGGILVDVAHKAVDSKVEENIDAVQWD</sequence>
<dbReference type="STRING" id="1823756.A4H34_09805"/>
<proteinExistence type="predicted"/>
<accession>A0A179B0Z0</accession>
<evidence type="ECO:0000313" key="2">
    <source>
        <dbReference type="Proteomes" id="UP000078368"/>
    </source>
</evidence>
<dbReference type="RefSeq" id="WP_009199900.1">
    <property type="nucleotide sequence ID" value="NZ_LVZK01000003.1"/>
</dbReference>
<gene>
    <name evidence="1" type="ORF">A4H34_09805</name>
</gene>
<comment type="caution">
    <text evidence="1">The sequence shown here is derived from an EMBL/GenBank/DDBJ whole genome shotgun (WGS) entry which is preliminary data.</text>
</comment>
<reference evidence="1 2" key="1">
    <citation type="submission" date="2016-04" db="EMBL/GenBank/DDBJ databases">
        <title>Peptidophaga gingivicola gen. nov., sp. nov., isolated from human subgingival plaque.</title>
        <authorList>
            <person name="Beall C.J."/>
            <person name="Mokrzan E.M."/>
            <person name="Griffen A.L."/>
            <person name="Leys E.J."/>
        </authorList>
    </citation>
    <scope>NUCLEOTIDE SEQUENCE [LARGE SCALE GENOMIC DNA]</scope>
    <source>
        <strain evidence="1 2">BA112</strain>
    </source>
</reference>
<dbReference type="EMBL" id="LVZK01000003">
    <property type="protein sequence ID" value="OAP85378.1"/>
    <property type="molecule type" value="Genomic_DNA"/>
</dbReference>
<organism evidence="1 2">
    <name type="scientific">Peptidiphaga gingivicola</name>
    <dbReference type="NCBI Taxonomy" id="2741497"/>
    <lineage>
        <taxon>Bacteria</taxon>
        <taxon>Bacillati</taxon>
        <taxon>Actinomycetota</taxon>
        <taxon>Actinomycetes</taxon>
        <taxon>Actinomycetales</taxon>
        <taxon>Actinomycetaceae</taxon>
        <taxon>Peptidiphaga</taxon>
    </lineage>
</organism>
<keyword evidence="2" id="KW-1185">Reference proteome</keyword>
<dbReference type="AlphaFoldDB" id="A0A179B0Z0"/>